<feature type="region of interest" description="Disordered" evidence="1">
    <location>
        <begin position="447"/>
        <end position="471"/>
    </location>
</feature>
<evidence type="ECO:0000313" key="3">
    <source>
        <dbReference type="Proteomes" id="UP000037035"/>
    </source>
</evidence>
<dbReference type="EMBL" id="LAVV01011497">
    <property type="protein sequence ID" value="KNZ47713.1"/>
    <property type="molecule type" value="Genomic_DNA"/>
</dbReference>
<dbReference type="VEuPathDB" id="FungiDB:VP01_61g1"/>
<feature type="region of interest" description="Disordered" evidence="1">
    <location>
        <begin position="265"/>
        <end position="421"/>
    </location>
</feature>
<sequence length="471" mass="49477">MCPAGVCELRAKTHGPLDADTRDSAYWSVFVSKCCAYFHSFELLPRSASAWSLMEPGMNGEPRDRCRYQWLVAMAQFPGHSSHLESAVIVCLACNCCSMGVETGSCLLGTLRSPVWPPVLQYLTPAAPICPHPPPLPTRFKDTGDRGLSTLTRELFPSEKFGRSMSYNQPFQSAPPPSYQQNYGPPAGNPGAPPDQGYQNNQSGPGGQPGFQGETHNGGGGWSAPPPSGPPPPSGEPPLPHGWRKEWNAQYNAWFYVNTLVQPPQSQWTPPGPTPSGPPPPAPRYAPPPGPPQGTPQPGGTPAPHGHYSSEKNGFDAYGAPPSQSAPPAGNWGPPTSNYGPHAAPPPTSNYGPPPNAYAAPPNTYGAPPPSNSAAPPGSVGYPGGGNAPPGGYAPPPERGPSMNPMQPTGNAPPANAAAAKKKGMLGAGLGVLGGLALGAFANHEWHEHERHEEERQEEAYEAGLHDALRF</sequence>
<feature type="compositionally biased region" description="Low complexity" evidence="1">
    <location>
        <begin position="317"/>
        <end position="330"/>
    </location>
</feature>
<feature type="compositionally biased region" description="Low complexity" evidence="1">
    <location>
        <begin position="194"/>
        <end position="203"/>
    </location>
</feature>
<evidence type="ECO:0000256" key="1">
    <source>
        <dbReference type="SAM" id="MobiDB-lite"/>
    </source>
</evidence>
<accession>A0A0L6UGQ6</accession>
<dbReference type="STRING" id="27349.A0A0L6UGQ6"/>
<feature type="compositionally biased region" description="Gly residues" evidence="1">
    <location>
        <begin position="204"/>
        <end position="222"/>
    </location>
</feature>
<dbReference type="OrthoDB" id="2507841at2759"/>
<feature type="compositionally biased region" description="Pro residues" evidence="1">
    <location>
        <begin position="224"/>
        <end position="240"/>
    </location>
</feature>
<proteinExistence type="predicted"/>
<comment type="caution">
    <text evidence="2">The sequence shown here is derived from an EMBL/GenBank/DDBJ whole genome shotgun (WGS) entry which is preliminary data.</text>
</comment>
<feature type="compositionally biased region" description="Pro residues" evidence="1">
    <location>
        <begin position="343"/>
        <end position="356"/>
    </location>
</feature>
<feature type="compositionally biased region" description="Low complexity" evidence="1">
    <location>
        <begin position="357"/>
        <end position="380"/>
    </location>
</feature>
<keyword evidence="3" id="KW-1185">Reference proteome</keyword>
<organism evidence="2 3">
    <name type="scientific">Puccinia sorghi</name>
    <dbReference type="NCBI Taxonomy" id="27349"/>
    <lineage>
        <taxon>Eukaryota</taxon>
        <taxon>Fungi</taxon>
        <taxon>Dikarya</taxon>
        <taxon>Basidiomycota</taxon>
        <taxon>Pucciniomycotina</taxon>
        <taxon>Pucciniomycetes</taxon>
        <taxon>Pucciniales</taxon>
        <taxon>Pucciniaceae</taxon>
        <taxon>Puccinia</taxon>
    </lineage>
</organism>
<dbReference type="Proteomes" id="UP000037035">
    <property type="component" value="Unassembled WGS sequence"/>
</dbReference>
<protein>
    <recommendedName>
        <fullName evidence="4">WW domain-containing protein</fullName>
    </recommendedName>
</protein>
<feature type="region of interest" description="Disordered" evidence="1">
    <location>
        <begin position="162"/>
        <end position="243"/>
    </location>
</feature>
<dbReference type="AlphaFoldDB" id="A0A0L6UGQ6"/>
<gene>
    <name evidence="2" type="ORF">VP01_61g1</name>
</gene>
<feature type="compositionally biased region" description="Pro residues" evidence="1">
    <location>
        <begin position="270"/>
        <end position="301"/>
    </location>
</feature>
<evidence type="ECO:0000313" key="2">
    <source>
        <dbReference type="EMBL" id="KNZ47713.1"/>
    </source>
</evidence>
<feature type="compositionally biased region" description="Low complexity" evidence="1">
    <location>
        <begin position="408"/>
        <end position="419"/>
    </location>
</feature>
<evidence type="ECO:0008006" key="4">
    <source>
        <dbReference type="Google" id="ProtNLM"/>
    </source>
</evidence>
<reference evidence="2 3" key="1">
    <citation type="submission" date="2015-08" db="EMBL/GenBank/DDBJ databases">
        <title>Next Generation Sequencing and Analysis of the Genome of Puccinia sorghi L Schw, the Causal Agent of Maize Common Rust.</title>
        <authorList>
            <person name="Rochi L."/>
            <person name="Burguener G."/>
            <person name="Darino M."/>
            <person name="Turjanski A."/>
            <person name="Kreff E."/>
            <person name="Dieguez M.J."/>
            <person name="Sacco F."/>
        </authorList>
    </citation>
    <scope>NUCLEOTIDE SEQUENCE [LARGE SCALE GENOMIC DNA]</scope>
    <source>
        <strain evidence="2 3">RO10H11247</strain>
    </source>
</reference>
<name>A0A0L6UGQ6_9BASI</name>